<dbReference type="AlphaFoldDB" id="A0A7W5B006"/>
<evidence type="ECO:0000313" key="3">
    <source>
        <dbReference type="Proteomes" id="UP000570361"/>
    </source>
</evidence>
<dbReference type="SUPFAM" id="SSF53474">
    <property type="entry name" value="alpha/beta-Hydrolases"/>
    <property type="match status" value="1"/>
</dbReference>
<comment type="caution">
    <text evidence="2">The sequence shown here is derived from an EMBL/GenBank/DDBJ whole genome shotgun (WGS) entry which is preliminary data.</text>
</comment>
<dbReference type="Pfam" id="PF01738">
    <property type="entry name" value="DLH"/>
    <property type="match status" value="1"/>
</dbReference>
<proteinExistence type="predicted"/>
<evidence type="ECO:0000313" key="2">
    <source>
        <dbReference type="EMBL" id="MBB3111905.1"/>
    </source>
</evidence>
<organism evidence="2 3">
    <name type="scientific">Paenibacillus phyllosphaerae</name>
    <dbReference type="NCBI Taxonomy" id="274593"/>
    <lineage>
        <taxon>Bacteria</taxon>
        <taxon>Bacillati</taxon>
        <taxon>Bacillota</taxon>
        <taxon>Bacilli</taxon>
        <taxon>Bacillales</taxon>
        <taxon>Paenibacillaceae</taxon>
        <taxon>Paenibacillus</taxon>
    </lineage>
</organism>
<protein>
    <submittedName>
        <fullName evidence="2">Dienelactone hydrolase</fullName>
    </submittedName>
</protein>
<dbReference type="Proteomes" id="UP000570361">
    <property type="component" value="Unassembled WGS sequence"/>
</dbReference>
<keyword evidence="3" id="KW-1185">Reference proteome</keyword>
<dbReference type="Gene3D" id="3.40.50.1820">
    <property type="entry name" value="alpha/beta hydrolase"/>
    <property type="match status" value="1"/>
</dbReference>
<dbReference type="EMBL" id="JACHXK010000009">
    <property type="protein sequence ID" value="MBB3111905.1"/>
    <property type="molecule type" value="Genomic_DNA"/>
</dbReference>
<dbReference type="GO" id="GO:0016787">
    <property type="term" value="F:hydrolase activity"/>
    <property type="evidence" value="ECO:0007669"/>
    <property type="project" value="UniProtKB-KW"/>
</dbReference>
<evidence type="ECO:0000259" key="1">
    <source>
        <dbReference type="Pfam" id="PF01738"/>
    </source>
</evidence>
<dbReference type="PANTHER" id="PTHR46623">
    <property type="entry name" value="CARBOXYMETHYLENEBUTENOLIDASE-RELATED"/>
    <property type="match status" value="1"/>
</dbReference>
<dbReference type="InterPro" id="IPR029058">
    <property type="entry name" value="AB_hydrolase_fold"/>
</dbReference>
<sequence>MIRINNGSDTAVILIHEIYGVNAHMQQVSEAFAQQQYDVYGPNLLAAEEPCTYDQEAEAYANYMAHVGFTRASDRIKELIAELRGTYAHLYLVGFSVGATVAWLCSQEEGVTGVVGYYGSRIRNYLDVLPSCRTLLFFAEEEKSFDVPDVSAVLDQKPKVAAVVYRGRHGFADPYSPNYNEESARLAFRQLLAFMKS</sequence>
<feature type="domain" description="Dienelactone hydrolase" evidence="1">
    <location>
        <begin position="10"/>
        <end position="196"/>
    </location>
</feature>
<dbReference type="RefSeq" id="WP_183601754.1">
    <property type="nucleotide sequence ID" value="NZ_JACHXK010000009.1"/>
</dbReference>
<gene>
    <name evidence="2" type="ORF">FHS18_003973</name>
</gene>
<dbReference type="PANTHER" id="PTHR46623:SF6">
    <property type="entry name" value="ALPHA_BETA-HYDROLASES SUPERFAMILY PROTEIN"/>
    <property type="match status" value="1"/>
</dbReference>
<accession>A0A7W5B006</accession>
<keyword evidence="2" id="KW-0378">Hydrolase</keyword>
<dbReference type="InterPro" id="IPR051049">
    <property type="entry name" value="Dienelactone_hydrolase-like"/>
</dbReference>
<name>A0A7W5B006_9BACL</name>
<dbReference type="InterPro" id="IPR002925">
    <property type="entry name" value="Dienelactn_hydro"/>
</dbReference>
<reference evidence="2 3" key="1">
    <citation type="submission" date="2020-08" db="EMBL/GenBank/DDBJ databases">
        <title>Genomic Encyclopedia of Type Strains, Phase III (KMG-III): the genomes of soil and plant-associated and newly described type strains.</title>
        <authorList>
            <person name="Whitman W."/>
        </authorList>
    </citation>
    <scope>NUCLEOTIDE SEQUENCE [LARGE SCALE GENOMIC DNA]</scope>
    <source>
        <strain evidence="2 3">CECT 5862</strain>
    </source>
</reference>